<dbReference type="InterPro" id="IPR052767">
    <property type="entry name" value="Bact_com_dev_regulator"/>
</dbReference>
<dbReference type="SUPFAM" id="SSF158622">
    <property type="entry name" value="YheA/YmcA-like"/>
    <property type="match status" value="1"/>
</dbReference>
<dbReference type="RefSeq" id="WP_085030058.1">
    <property type="nucleotide sequence ID" value="NZ_CP020772.1"/>
</dbReference>
<dbReference type="PANTHER" id="PTHR38448:SF2">
    <property type="entry name" value="REGULATORY PROTEIN YLBF"/>
    <property type="match status" value="1"/>
</dbReference>
<reference evidence="1 2" key="1">
    <citation type="submission" date="2017-04" db="EMBL/GenBank/DDBJ databases">
        <title>The whole genome sequencing and assembly of Halobacillus mangrovi strain.</title>
        <authorList>
            <person name="Lee S.-J."/>
            <person name="Park M.-K."/>
            <person name="Kim J.-Y."/>
            <person name="Lee Y.-J."/>
            <person name="Yi H."/>
            <person name="Bahn Y.-S."/>
            <person name="Kim J.F."/>
            <person name="Lee D.-W."/>
        </authorList>
    </citation>
    <scope>NUCLEOTIDE SEQUENCE [LARGE SCALE GENOMIC DNA]</scope>
    <source>
        <strain evidence="1 2">KTB 131</strain>
    </source>
</reference>
<gene>
    <name evidence="1" type="ORF">HM131_12400</name>
</gene>
<dbReference type="InterPro" id="IPR023378">
    <property type="entry name" value="YheA/YmcA-like_dom_sf"/>
</dbReference>
<dbReference type="EMBL" id="CP020772">
    <property type="protein sequence ID" value="ARI77595.1"/>
    <property type="molecule type" value="Genomic_DNA"/>
</dbReference>
<name>A0A1W5ZWC8_9BACI</name>
<organism evidence="1 2">
    <name type="scientific">Halobacillus mangrovi</name>
    <dbReference type="NCBI Taxonomy" id="402384"/>
    <lineage>
        <taxon>Bacteria</taxon>
        <taxon>Bacillati</taxon>
        <taxon>Bacillota</taxon>
        <taxon>Bacilli</taxon>
        <taxon>Bacillales</taxon>
        <taxon>Bacillaceae</taxon>
        <taxon>Halobacillus</taxon>
    </lineage>
</organism>
<dbReference type="AlphaFoldDB" id="A0A1W5ZWC8"/>
<dbReference type="PANTHER" id="PTHR38448">
    <property type="entry name" value="REGULATORY PROTEIN YLBF-RELATED"/>
    <property type="match status" value="1"/>
</dbReference>
<dbReference type="InterPro" id="IPR010368">
    <property type="entry name" value="Com_YlbF"/>
</dbReference>
<evidence type="ECO:0000313" key="2">
    <source>
        <dbReference type="Proteomes" id="UP000192527"/>
    </source>
</evidence>
<protein>
    <submittedName>
        <fullName evidence="1">Regulator</fullName>
    </submittedName>
</protein>
<dbReference type="Pfam" id="PF06133">
    <property type="entry name" value="Com_YlbF"/>
    <property type="match status" value="1"/>
</dbReference>
<dbReference type="OrthoDB" id="2157513at2"/>
<dbReference type="Proteomes" id="UP000192527">
    <property type="component" value="Chromosome"/>
</dbReference>
<dbReference type="Gene3D" id="1.20.1500.10">
    <property type="entry name" value="YheA/YmcA-like"/>
    <property type="match status" value="1"/>
</dbReference>
<dbReference type="STRING" id="402384.HM131_12400"/>
<accession>A0A1W5ZWC8</accession>
<dbReference type="KEGG" id="hmn:HM131_12400"/>
<proteinExistence type="predicted"/>
<sequence>MLATMEIVDLLDRSEMIGQMVMNSDTMQHYNQAKYELENDAEAQKLIKDFNNMKEHYEDVQRFGRYHPDYSSIMKKVRSVKREMDMHEKVAQFKKAERNLQKLLDEISENVAFSVSEQIKVPKNGMALTDTGCSGGCGSGGSCGCAS</sequence>
<evidence type="ECO:0000313" key="1">
    <source>
        <dbReference type="EMBL" id="ARI77595.1"/>
    </source>
</evidence>
<keyword evidence="2" id="KW-1185">Reference proteome</keyword>